<keyword evidence="4" id="KW-0378">Hydrolase</keyword>
<dbReference type="InterPro" id="IPR020456">
    <property type="entry name" value="Acylphosphatase"/>
</dbReference>
<dbReference type="PANTHER" id="PTHR47268">
    <property type="entry name" value="ACYLPHOSPHATASE"/>
    <property type="match status" value="1"/>
</dbReference>
<evidence type="ECO:0000256" key="1">
    <source>
        <dbReference type="ARBA" id="ARBA00005614"/>
    </source>
</evidence>
<reference evidence="7 8" key="1">
    <citation type="submission" date="2020-07" db="EMBL/GenBank/DDBJ databases">
        <authorList>
            <person name="Feng X."/>
        </authorList>
    </citation>
    <scope>NUCLEOTIDE SEQUENCE [LARGE SCALE GENOMIC DNA]</scope>
    <source>
        <strain evidence="7 8">JCM31066</strain>
    </source>
</reference>
<evidence type="ECO:0000256" key="3">
    <source>
        <dbReference type="ARBA" id="ARBA00047645"/>
    </source>
</evidence>
<name>A0A842HK92_9BACT</name>
<evidence type="ECO:0000259" key="6">
    <source>
        <dbReference type="PROSITE" id="PS51160"/>
    </source>
</evidence>
<dbReference type="GO" id="GO:0003998">
    <property type="term" value="F:acylphosphatase activity"/>
    <property type="evidence" value="ECO:0007669"/>
    <property type="project" value="UniProtKB-EC"/>
</dbReference>
<evidence type="ECO:0000256" key="5">
    <source>
        <dbReference type="RuleBase" id="RU004168"/>
    </source>
</evidence>
<protein>
    <recommendedName>
        <fullName evidence="2 4">acylphosphatase</fullName>
        <ecNumber evidence="2 4">3.6.1.7</ecNumber>
    </recommendedName>
</protein>
<feature type="active site" evidence="4">
    <location>
        <position position="40"/>
    </location>
</feature>
<proteinExistence type="inferred from homology"/>
<dbReference type="RefSeq" id="WP_185677277.1">
    <property type="nucleotide sequence ID" value="NZ_JACHVB010000064.1"/>
</dbReference>
<organism evidence="7 8">
    <name type="scientific">Ruficoccus amylovorans</name>
    <dbReference type="NCBI Taxonomy" id="1804625"/>
    <lineage>
        <taxon>Bacteria</taxon>
        <taxon>Pseudomonadati</taxon>
        <taxon>Verrucomicrobiota</taxon>
        <taxon>Opitutia</taxon>
        <taxon>Puniceicoccales</taxon>
        <taxon>Cerasicoccaceae</taxon>
        <taxon>Ruficoccus</taxon>
    </lineage>
</organism>
<feature type="domain" description="Acylphosphatase-like" evidence="6">
    <location>
        <begin position="7"/>
        <end position="93"/>
    </location>
</feature>
<evidence type="ECO:0000256" key="2">
    <source>
        <dbReference type="ARBA" id="ARBA00012150"/>
    </source>
</evidence>
<comment type="similarity">
    <text evidence="1 5">Belongs to the acylphosphatase family.</text>
</comment>
<dbReference type="PANTHER" id="PTHR47268:SF4">
    <property type="entry name" value="ACYLPHOSPHATASE"/>
    <property type="match status" value="1"/>
</dbReference>
<accession>A0A842HK92</accession>
<comment type="caution">
    <text evidence="7">The sequence shown here is derived from an EMBL/GenBank/DDBJ whole genome shotgun (WGS) entry which is preliminary data.</text>
</comment>
<keyword evidence="8" id="KW-1185">Reference proteome</keyword>
<dbReference type="Pfam" id="PF00708">
    <property type="entry name" value="Acylphosphatase"/>
    <property type="match status" value="1"/>
</dbReference>
<dbReference type="SUPFAM" id="SSF54975">
    <property type="entry name" value="Acylphosphatase/BLUF domain-like"/>
    <property type="match status" value="1"/>
</dbReference>
<evidence type="ECO:0000313" key="7">
    <source>
        <dbReference type="EMBL" id="MBC2596368.1"/>
    </source>
</evidence>
<evidence type="ECO:0000256" key="4">
    <source>
        <dbReference type="PROSITE-ProRule" id="PRU00520"/>
    </source>
</evidence>
<feature type="active site" evidence="4">
    <location>
        <position position="22"/>
    </location>
</feature>
<comment type="catalytic activity">
    <reaction evidence="3 4">
        <text>an acyl phosphate + H2O = a carboxylate + phosphate + H(+)</text>
        <dbReference type="Rhea" id="RHEA:14965"/>
        <dbReference type="ChEBI" id="CHEBI:15377"/>
        <dbReference type="ChEBI" id="CHEBI:15378"/>
        <dbReference type="ChEBI" id="CHEBI:29067"/>
        <dbReference type="ChEBI" id="CHEBI:43474"/>
        <dbReference type="ChEBI" id="CHEBI:59918"/>
        <dbReference type="EC" id="3.6.1.7"/>
    </reaction>
</comment>
<dbReference type="InterPro" id="IPR036046">
    <property type="entry name" value="Acylphosphatase-like_dom_sf"/>
</dbReference>
<dbReference type="Gene3D" id="3.30.70.100">
    <property type="match status" value="1"/>
</dbReference>
<dbReference type="EMBL" id="JACHVB010000064">
    <property type="protein sequence ID" value="MBC2596368.1"/>
    <property type="molecule type" value="Genomic_DNA"/>
</dbReference>
<dbReference type="InterPro" id="IPR001792">
    <property type="entry name" value="Acylphosphatase-like_dom"/>
</dbReference>
<sequence length="93" mass="10495">MSQTVFAADVHFSGHVQGVGFRYTTLQVAKEFAVVGEVKNLSDGRVYLRAEGERAEVEAFVEEVGRALRSYIRETEVKTETCNSRYRGFTISR</sequence>
<dbReference type="PROSITE" id="PS51160">
    <property type="entry name" value="ACYLPHOSPHATASE_3"/>
    <property type="match status" value="1"/>
</dbReference>
<dbReference type="AlphaFoldDB" id="A0A842HK92"/>
<evidence type="ECO:0000313" key="8">
    <source>
        <dbReference type="Proteomes" id="UP000546464"/>
    </source>
</evidence>
<gene>
    <name evidence="7" type="ORF">H5P28_19035</name>
</gene>
<dbReference type="Proteomes" id="UP000546464">
    <property type="component" value="Unassembled WGS sequence"/>
</dbReference>
<dbReference type="EC" id="3.6.1.7" evidence="2 4"/>